<sequence length="212" mass="23619">MNRRQTADLLDRLEELYPQARCALCYRNPWELLVATILSAQCTDDRVNRVTPALFAAFPGPEAMARAGQDEVEALIRSTGFFRNKARNLIARARVIVEEYGGEVPARLDELVRLPGVGRKTANVVLGNAFGIPGMVVDTHVKRLSRRFGWTKSQDPDRIEKDLCRLFPADRWVQTGHILITHGRAVCKAPMPLCGACPVSDLCPRLGVVKSR</sequence>
<gene>
    <name evidence="12" type="primary">nth</name>
    <name evidence="14" type="ORF">EDC39_10981</name>
</gene>
<evidence type="ECO:0000313" key="14">
    <source>
        <dbReference type="EMBL" id="TYO97678.1"/>
    </source>
</evidence>
<keyword evidence="6 12" id="KW-0408">Iron</keyword>
<dbReference type="SMART" id="SM00478">
    <property type="entry name" value="ENDO3c"/>
    <property type="match status" value="1"/>
</dbReference>
<dbReference type="OrthoDB" id="9800977at2"/>
<dbReference type="InterPro" id="IPR000445">
    <property type="entry name" value="HhH_motif"/>
</dbReference>
<dbReference type="Gene3D" id="1.10.1670.10">
    <property type="entry name" value="Helix-hairpin-Helix base-excision DNA repair enzymes (C-terminal)"/>
    <property type="match status" value="1"/>
</dbReference>
<evidence type="ECO:0000256" key="1">
    <source>
        <dbReference type="ARBA" id="ARBA00008343"/>
    </source>
</evidence>
<keyword evidence="4 12" id="KW-0227">DNA damage</keyword>
<evidence type="ECO:0000313" key="15">
    <source>
        <dbReference type="Proteomes" id="UP000324159"/>
    </source>
</evidence>
<comment type="function">
    <text evidence="12">DNA repair enzyme that has both DNA N-glycosylase activity and AP-lyase activity. The DNA N-glycosylase activity releases various damaged pyrimidines from DNA by cleaving the N-glycosidic bond, leaving an AP (apurinic/apyrimidinic) site. The AP-lyase activity cleaves the phosphodiester bond 3' to the AP site by a beta-elimination, leaving a 3'-terminal unsaturated sugar and a product with a terminal 5'-phosphate.</text>
</comment>
<dbReference type="GO" id="GO:0140078">
    <property type="term" value="F:class I DNA-(apurinic or apyrimidinic site) endonuclease activity"/>
    <property type="evidence" value="ECO:0007669"/>
    <property type="project" value="UniProtKB-EC"/>
</dbReference>
<dbReference type="Pfam" id="PF00633">
    <property type="entry name" value="HHH"/>
    <property type="match status" value="1"/>
</dbReference>
<comment type="cofactor">
    <cofactor evidence="12">
        <name>[4Fe-4S] cluster</name>
        <dbReference type="ChEBI" id="CHEBI:49883"/>
    </cofactor>
    <text evidence="12">Binds 1 [4Fe-4S] cluster.</text>
</comment>
<comment type="catalytic activity">
    <reaction evidence="12">
        <text>2'-deoxyribonucleotide-(2'-deoxyribose 5'-phosphate)-2'-deoxyribonucleotide-DNA = a 3'-end 2'-deoxyribonucleotide-(2,3-dehydro-2,3-deoxyribose 5'-phosphate)-DNA + a 5'-end 5'-phospho-2'-deoxyribonucleoside-DNA + H(+)</text>
        <dbReference type="Rhea" id="RHEA:66592"/>
        <dbReference type="Rhea" id="RHEA-COMP:13180"/>
        <dbReference type="Rhea" id="RHEA-COMP:16897"/>
        <dbReference type="Rhea" id="RHEA-COMP:17067"/>
        <dbReference type="ChEBI" id="CHEBI:15378"/>
        <dbReference type="ChEBI" id="CHEBI:136412"/>
        <dbReference type="ChEBI" id="CHEBI:157695"/>
        <dbReference type="ChEBI" id="CHEBI:167181"/>
        <dbReference type="EC" id="4.2.99.18"/>
    </reaction>
</comment>
<feature type="binding site" evidence="12">
    <location>
        <position position="203"/>
    </location>
    <ligand>
        <name>[4Fe-4S] cluster</name>
        <dbReference type="ChEBI" id="CHEBI:49883"/>
    </ligand>
</feature>
<evidence type="ECO:0000256" key="9">
    <source>
        <dbReference type="ARBA" id="ARBA00023204"/>
    </source>
</evidence>
<keyword evidence="3 12" id="KW-0479">Metal-binding</keyword>
<feature type="binding site" evidence="12">
    <location>
        <position position="194"/>
    </location>
    <ligand>
        <name>[4Fe-4S] cluster</name>
        <dbReference type="ChEBI" id="CHEBI:49883"/>
    </ligand>
</feature>
<dbReference type="GO" id="GO:0019104">
    <property type="term" value="F:DNA N-glycosylase activity"/>
    <property type="evidence" value="ECO:0007669"/>
    <property type="project" value="UniProtKB-UniRule"/>
</dbReference>
<dbReference type="NCBIfam" id="TIGR01083">
    <property type="entry name" value="nth"/>
    <property type="match status" value="1"/>
</dbReference>
<dbReference type="PIRSF" id="PIRSF001435">
    <property type="entry name" value="Nth"/>
    <property type="match status" value="1"/>
</dbReference>
<comment type="caution">
    <text evidence="14">The sequence shown here is derived from an EMBL/GenBank/DDBJ whole genome shotgun (WGS) entry which is preliminary data.</text>
</comment>
<evidence type="ECO:0000256" key="3">
    <source>
        <dbReference type="ARBA" id="ARBA00022723"/>
    </source>
</evidence>
<evidence type="ECO:0000259" key="13">
    <source>
        <dbReference type="SMART" id="SM00478"/>
    </source>
</evidence>
<dbReference type="PANTHER" id="PTHR10359:SF18">
    <property type="entry name" value="ENDONUCLEASE III"/>
    <property type="match status" value="1"/>
</dbReference>
<dbReference type="HAMAP" id="MF_00942">
    <property type="entry name" value="Nth"/>
    <property type="match status" value="1"/>
</dbReference>
<dbReference type="InterPro" id="IPR023170">
    <property type="entry name" value="HhH_base_excis_C"/>
</dbReference>
<dbReference type="EC" id="4.2.99.18" evidence="12"/>
<dbReference type="FunFam" id="1.10.340.30:FF:000001">
    <property type="entry name" value="Endonuclease III"/>
    <property type="match status" value="1"/>
</dbReference>
<evidence type="ECO:0000256" key="6">
    <source>
        <dbReference type="ARBA" id="ARBA00023004"/>
    </source>
</evidence>
<dbReference type="Gene3D" id="1.10.340.30">
    <property type="entry name" value="Hypothetical protein, domain 2"/>
    <property type="match status" value="1"/>
</dbReference>
<dbReference type="InterPro" id="IPR011257">
    <property type="entry name" value="DNA_glycosylase"/>
</dbReference>
<dbReference type="EMBL" id="VNIB01000009">
    <property type="protein sequence ID" value="TYO97678.1"/>
    <property type="molecule type" value="Genomic_DNA"/>
</dbReference>
<dbReference type="PANTHER" id="PTHR10359">
    <property type="entry name" value="A/G-SPECIFIC ADENINE GLYCOSYLASE/ENDONUCLEASE III"/>
    <property type="match status" value="1"/>
</dbReference>
<dbReference type="GO" id="GO:0051539">
    <property type="term" value="F:4 iron, 4 sulfur cluster binding"/>
    <property type="evidence" value="ECO:0007669"/>
    <property type="project" value="UniProtKB-UniRule"/>
</dbReference>
<evidence type="ECO:0000256" key="2">
    <source>
        <dbReference type="ARBA" id="ARBA00022485"/>
    </source>
</evidence>
<dbReference type="Pfam" id="PF00730">
    <property type="entry name" value="HhH-GPD"/>
    <property type="match status" value="1"/>
</dbReference>
<name>A0A5D3WGT2_9BACT</name>
<evidence type="ECO:0000256" key="4">
    <source>
        <dbReference type="ARBA" id="ARBA00022763"/>
    </source>
</evidence>
<keyword evidence="14" id="KW-0540">Nuclease</keyword>
<dbReference type="Proteomes" id="UP000324159">
    <property type="component" value="Unassembled WGS sequence"/>
</dbReference>
<feature type="binding site" evidence="12">
    <location>
        <position position="187"/>
    </location>
    <ligand>
        <name>[4Fe-4S] cluster</name>
        <dbReference type="ChEBI" id="CHEBI:49883"/>
    </ligand>
</feature>
<dbReference type="InterPro" id="IPR003265">
    <property type="entry name" value="HhH-GPD_domain"/>
</dbReference>
<keyword evidence="10 12" id="KW-0456">Lyase</keyword>
<reference evidence="14 15" key="1">
    <citation type="submission" date="2019-07" db="EMBL/GenBank/DDBJ databases">
        <title>Genomic Encyclopedia of Type Strains, Phase IV (KMG-IV): sequencing the most valuable type-strain genomes for metagenomic binning, comparative biology and taxonomic classification.</title>
        <authorList>
            <person name="Goeker M."/>
        </authorList>
    </citation>
    <scope>NUCLEOTIDE SEQUENCE [LARGE SCALE GENOMIC DNA]</scope>
    <source>
        <strain evidence="14 15">SS015</strain>
    </source>
</reference>
<dbReference type="InterPro" id="IPR005759">
    <property type="entry name" value="Nth"/>
</dbReference>
<proteinExistence type="inferred from homology"/>
<protein>
    <recommendedName>
        <fullName evidence="12">Endonuclease III</fullName>
        <ecNumber evidence="12">4.2.99.18</ecNumber>
    </recommendedName>
    <alternativeName>
        <fullName evidence="12">DNA-(apurinic or apyrimidinic site) lyase</fullName>
    </alternativeName>
</protein>
<organism evidence="14 15">
    <name type="scientific">Geothermobacter ehrlichii</name>
    <dbReference type="NCBI Taxonomy" id="213224"/>
    <lineage>
        <taxon>Bacteria</taxon>
        <taxon>Pseudomonadati</taxon>
        <taxon>Thermodesulfobacteriota</taxon>
        <taxon>Desulfuromonadia</taxon>
        <taxon>Desulfuromonadales</taxon>
        <taxon>Geothermobacteraceae</taxon>
        <taxon>Geothermobacter</taxon>
    </lineage>
</organism>
<dbReference type="FunFam" id="1.10.1670.10:FF:000001">
    <property type="entry name" value="Endonuclease III"/>
    <property type="match status" value="1"/>
</dbReference>
<keyword evidence="5 12" id="KW-0378">Hydrolase</keyword>
<keyword evidence="2 12" id="KW-0004">4Fe-4S</keyword>
<keyword evidence="8 12" id="KW-0238">DNA-binding</keyword>
<evidence type="ECO:0000256" key="7">
    <source>
        <dbReference type="ARBA" id="ARBA00023014"/>
    </source>
</evidence>
<evidence type="ECO:0000256" key="11">
    <source>
        <dbReference type="ARBA" id="ARBA00023295"/>
    </source>
</evidence>
<dbReference type="PROSITE" id="PS01155">
    <property type="entry name" value="ENDONUCLEASE_III_2"/>
    <property type="match status" value="1"/>
</dbReference>
<dbReference type="SUPFAM" id="SSF48150">
    <property type="entry name" value="DNA-glycosylase"/>
    <property type="match status" value="1"/>
</dbReference>
<keyword evidence="9 12" id="KW-0234">DNA repair</keyword>
<feature type="domain" description="HhH-GPD" evidence="13">
    <location>
        <begin position="38"/>
        <end position="185"/>
    </location>
</feature>
<keyword evidence="15" id="KW-1185">Reference proteome</keyword>
<dbReference type="GO" id="GO:0046872">
    <property type="term" value="F:metal ion binding"/>
    <property type="evidence" value="ECO:0007669"/>
    <property type="project" value="UniProtKB-KW"/>
</dbReference>
<dbReference type="InterPro" id="IPR004036">
    <property type="entry name" value="Endonuclease-III-like_CS2"/>
</dbReference>
<dbReference type="CDD" id="cd00056">
    <property type="entry name" value="ENDO3c"/>
    <property type="match status" value="1"/>
</dbReference>
<dbReference type="AlphaFoldDB" id="A0A5D3WGT2"/>
<keyword evidence="11 12" id="KW-0326">Glycosidase</keyword>
<dbReference type="RefSeq" id="WP_148896323.1">
    <property type="nucleotide sequence ID" value="NZ_VNIB01000009.1"/>
</dbReference>
<evidence type="ECO:0000256" key="12">
    <source>
        <dbReference type="HAMAP-Rule" id="MF_00942"/>
    </source>
</evidence>
<keyword evidence="14" id="KW-0255">Endonuclease</keyword>
<accession>A0A5D3WGT2</accession>
<dbReference type="GO" id="GO:0006285">
    <property type="term" value="P:base-excision repair, AP site formation"/>
    <property type="evidence" value="ECO:0007669"/>
    <property type="project" value="TreeGrafter"/>
</dbReference>
<evidence type="ECO:0000256" key="5">
    <source>
        <dbReference type="ARBA" id="ARBA00022801"/>
    </source>
</evidence>
<evidence type="ECO:0000256" key="10">
    <source>
        <dbReference type="ARBA" id="ARBA00023239"/>
    </source>
</evidence>
<comment type="similarity">
    <text evidence="1 12">Belongs to the Nth/MutY family.</text>
</comment>
<evidence type="ECO:0000256" key="8">
    <source>
        <dbReference type="ARBA" id="ARBA00023125"/>
    </source>
</evidence>
<feature type="binding site" evidence="12">
    <location>
        <position position="197"/>
    </location>
    <ligand>
        <name>[4Fe-4S] cluster</name>
        <dbReference type="ChEBI" id="CHEBI:49883"/>
    </ligand>
</feature>
<dbReference type="GO" id="GO:0003677">
    <property type="term" value="F:DNA binding"/>
    <property type="evidence" value="ECO:0007669"/>
    <property type="project" value="UniProtKB-UniRule"/>
</dbReference>
<keyword evidence="7 12" id="KW-0411">Iron-sulfur</keyword>